<keyword evidence="2" id="KW-1185">Reference proteome</keyword>
<name>A0A9P6JUK4_9AGAR</name>
<dbReference type="EMBL" id="MU157831">
    <property type="protein sequence ID" value="KAF9532565.1"/>
    <property type="molecule type" value="Genomic_DNA"/>
</dbReference>
<sequence>MQTSNLISLSAELIFAIGGPLPFADLKQLRLSCRSLSDTISVLVLHSLHIFKEGSRLSEDVALLGSLADNSKTSPICLNAHTITFGYLDPGYSRADAKSSGISQSEYKNATNSIVTGILACKNLRKVRSNIISEDPKWLQSAILTLMQTIPSLRECVLNGGIFTRGFNISNLITLESLSITEISDDPKELVDSVSDLIAASPNLTSLEMVKCKRWSTNYSLHSLLAKISQNPTQGSGGCAIKNLRLEKFLVRFDSVALLHLKSLVSLSIMQQENIHATLLFADSSKIDTMCGSSPALWTALRESGIHLQEIEHDCISDALIEYLESFSGLRKLELKVQYFSQTNLAGALLAKFFSRAFPKHMATLETFSIDSRLENQWRCGPTILQALIECPKLKNIGIAVDFNQLTNPFALDKLDESPEGDIIKQLLDQTITHLPLLETISLHECRSNAPFEKCGIARSRRIEYLNNRIMSVIQKYRAPEGTLYLPRLSLSTPSTSLFGDRLDKKTVKTGSQRDPKYGGRLMYS</sequence>
<dbReference type="OrthoDB" id="3541472at2759"/>
<comment type="caution">
    <text evidence="1">The sequence shown here is derived from an EMBL/GenBank/DDBJ whole genome shotgun (WGS) entry which is preliminary data.</text>
</comment>
<evidence type="ECO:0008006" key="3">
    <source>
        <dbReference type="Google" id="ProtNLM"/>
    </source>
</evidence>
<dbReference type="SUPFAM" id="SSF52047">
    <property type="entry name" value="RNI-like"/>
    <property type="match status" value="1"/>
</dbReference>
<evidence type="ECO:0000313" key="1">
    <source>
        <dbReference type="EMBL" id="KAF9532565.1"/>
    </source>
</evidence>
<protein>
    <recommendedName>
        <fullName evidence="3">F-box domain-containing protein</fullName>
    </recommendedName>
</protein>
<accession>A0A9P6JUK4</accession>
<evidence type="ECO:0000313" key="2">
    <source>
        <dbReference type="Proteomes" id="UP000807306"/>
    </source>
</evidence>
<proteinExistence type="predicted"/>
<dbReference type="Proteomes" id="UP000807306">
    <property type="component" value="Unassembled WGS sequence"/>
</dbReference>
<dbReference type="AlphaFoldDB" id="A0A9P6JUK4"/>
<reference evidence="1" key="1">
    <citation type="submission" date="2020-11" db="EMBL/GenBank/DDBJ databases">
        <authorList>
            <consortium name="DOE Joint Genome Institute"/>
            <person name="Ahrendt S."/>
            <person name="Riley R."/>
            <person name="Andreopoulos W."/>
            <person name="Labutti K."/>
            <person name="Pangilinan J."/>
            <person name="Ruiz-Duenas F.J."/>
            <person name="Barrasa J.M."/>
            <person name="Sanchez-Garcia M."/>
            <person name="Camarero S."/>
            <person name="Miyauchi S."/>
            <person name="Serrano A."/>
            <person name="Linde D."/>
            <person name="Babiker R."/>
            <person name="Drula E."/>
            <person name="Ayuso-Fernandez I."/>
            <person name="Pacheco R."/>
            <person name="Padilla G."/>
            <person name="Ferreira P."/>
            <person name="Barriuso J."/>
            <person name="Kellner H."/>
            <person name="Castanera R."/>
            <person name="Alfaro M."/>
            <person name="Ramirez L."/>
            <person name="Pisabarro A.G."/>
            <person name="Kuo A."/>
            <person name="Tritt A."/>
            <person name="Lipzen A."/>
            <person name="He G."/>
            <person name="Yan M."/>
            <person name="Ng V."/>
            <person name="Cullen D."/>
            <person name="Martin F."/>
            <person name="Rosso M.-N."/>
            <person name="Henrissat B."/>
            <person name="Hibbett D."/>
            <person name="Martinez A.T."/>
            <person name="Grigoriev I.V."/>
        </authorList>
    </citation>
    <scope>NUCLEOTIDE SEQUENCE</scope>
    <source>
        <strain evidence="1">CBS 506.95</strain>
    </source>
</reference>
<organism evidence="1 2">
    <name type="scientific">Crepidotus variabilis</name>
    <dbReference type="NCBI Taxonomy" id="179855"/>
    <lineage>
        <taxon>Eukaryota</taxon>
        <taxon>Fungi</taxon>
        <taxon>Dikarya</taxon>
        <taxon>Basidiomycota</taxon>
        <taxon>Agaricomycotina</taxon>
        <taxon>Agaricomycetes</taxon>
        <taxon>Agaricomycetidae</taxon>
        <taxon>Agaricales</taxon>
        <taxon>Agaricineae</taxon>
        <taxon>Crepidotaceae</taxon>
        <taxon>Crepidotus</taxon>
    </lineage>
</organism>
<gene>
    <name evidence="1" type="ORF">CPB83DRAFT_627329</name>
</gene>